<dbReference type="EMBL" id="ML986581">
    <property type="protein sequence ID" value="KAF2269962.1"/>
    <property type="molecule type" value="Genomic_DNA"/>
</dbReference>
<dbReference type="OrthoDB" id="2992173at2759"/>
<evidence type="ECO:0000313" key="1">
    <source>
        <dbReference type="EMBL" id="KAF2269962.1"/>
    </source>
</evidence>
<proteinExistence type="predicted"/>
<gene>
    <name evidence="1" type="ORF">CC78DRAFT_557805</name>
</gene>
<name>A0A9P4TQ76_9PLEO</name>
<organism evidence="1 2">
    <name type="scientific">Lojkania enalia</name>
    <dbReference type="NCBI Taxonomy" id="147567"/>
    <lineage>
        <taxon>Eukaryota</taxon>
        <taxon>Fungi</taxon>
        <taxon>Dikarya</taxon>
        <taxon>Ascomycota</taxon>
        <taxon>Pezizomycotina</taxon>
        <taxon>Dothideomycetes</taxon>
        <taxon>Pleosporomycetidae</taxon>
        <taxon>Pleosporales</taxon>
        <taxon>Pleosporales incertae sedis</taxon>
        <taxon>Lojkania</taxon>
    </lineage>
</organism>
<keyword evidence="2" id="KW-1185">Reference proteome</keyword>
<accession>A0A9P4TQ76</accession>
<evidence type="ECO:0000313" key="2">
    <source>
        <dbReference type="Proteomes" id="UP000800093"/>
    </source>
</evidence>
<comment type="caution">
    <text evidence="1">The sequence shown here is derived from an EMBL/GenBank/DDBJ whole genome shotgun (WGS) entry which is preliminary data.</text>
</comment>
<protein>
    <submittedName>
        <fullName evidence="1">Uncharacterized protein</fullName>
    </submittedName>
</protein>
<sequence length="1321" mass="148372">MATEELPNVCIPMHLDAFVLSPALCDESKRSKIAPFTQPNYTALRLDGQFLKHDLLDHIDFHSSQPATRNPRIADIGAASPGNLKLHRLGVHLSWSLPRFYRTAIASGRGTISNGKDPSQPVFRQIPNRWLITRRLKNMSDAPIDFPEYQSWVVESDVVQNIKTISAEADLESDVSPFVSYKGDSNDPDVLNAQTEVFLGQKFDLRDYPSPQKRDYLRNGLTIMSSSNSLFADFALHNCNVLSIIDNFAYKRSTNDSNPRDERCSYLAKALCDYYVVGWHHDPEVDPFNMGVGTKDVDLTTRLRNLMLKLSPSEASDLGKLEYERMEPLSIGTTPLDAILTFLEAHQSDSEEENIFGPGGSGLCNKVVELAQLLYAAADGYDARVQAQDLIAQQNFSRSEGGSHWTLATADQARSGKPKTPTAEEKGKLQELNEKQLQLDASMRKLRALRWELFAEWFKFKSEFLPQVGRQKLFDMYKRRVNAILDMIKGHDSSGGPVIGLLTQIKSLREDIENIQRDVDCKVSADEPFRIRLDPTLCIAGLDSGWPVDVMEMLQVRLDSELTNDDSQAKAIFGSLSNPITNTHGLQSTAKKILAESLSRSNSKAQNGTSGLVNITGFQSWNSTNPFVPLIIEWEAIYYHIRKESWDVQLRPSPVGHPHPQFRYVPGSKPLLSDPSNSTNQQDFRTLSGRVPVLPQPLFNLQDVVLQVLDSNSPEIPVDIDRDTLKKQLQQIKIISAPLTGIMSHLLTRCEGAHVKPNVRTQGEVVIPLAAANASDINMGIENLALVDSESTLTPYGSLMSFGKDRYPQNPFKPVTHGQMLLTKLNIVDKFGQAICLPYSNRRRVHETNPPDAGIYPCLSDYLSPDILKTSPDSAIGFLNTVFPTPETQERQWPVCQFIQLTPSINQDARINAAFLIQDTISSQMQTYSPWRETTDFESPIWGWLVINYANNGLQFFLGDGTFYREVRRGGVLGAHVSTKWLPYDPPSKGLEPTDAGTQQLDELLKQLSHEVDQDGEYLQAFFNMINRSIQNMPFPPSSYAGYANAIVGKPLALINVGWSIELAEPPIKPQFDSLEERPNDWKDELLRYNFELKVGDHERNFDGVVGYFHSANSTSPTPGVSQTNFDTLYTYFPPTKPHSKFKELKDEYPTLNPYYIDPEPSITPNMTSAKNSKYFVTSMLMDPYTAIHGYSPILPTKSLTIPPWTIQTAMDKMHAFFRLGPSLFTVDVPTTYEQAVKPKDDGSKWGVRLPLSGQKGTWTWLQPYAQEGWGEDGNEKVAKFAQLDVVEDQGERKWESSPYTFLEGYLQLMGRLDNQGGRIQ</sequence>
<reference evidence="2" key="1">
    <citation type="journal article" date="2020" name="Stud. Mycol.">
        <title>101 Dothideomycetes genomes: A test case for predicting lifestyles and emergence of pathogens.</title>
        <authorList>
            <person name="Haridas S."/>
            <person name="Albert R."/>
            <person name="Binder M."/>
            <person name="Bloem J."/>
            <person name="LaButti K."/>
            <person name="Salamov A."/>
            <person name="Andreopoulos B."/>
            <person name="Baker S."/>
            <person name="Barry K."/>
            <person name="Bills G."/>
            <person name="Bluhm B."/>
            <person name="Cannon C."/>
            <person name="Castanera R."/>
            <person name="Culley D."/>
            <person name="Daum C."/>
            <person name="Ezra D."/>
            <person name="Gonzalez J."/>
            <person name="Henrissat B."/>
            <person name="Kuo A."/>
            <person name="Liang C."/>
            <person name="Lipzen A."/>
            <person name="Lutzoni F."/>
            <person name="Magnuson J."/>
            <person name="Mondo S."/>
            <person name="Nolan M."/>
            <person name="Ohm R."/>
            <person name="Pangilinan J."/>
            <person name="Park H.-J."/>
            <person name="Ramirez L."/>
            <person name="Alfaro M."/>
            <person name="Sun H."/>
            <person name="Tritt A."/>
            <person name="Yoshinaga Y."/>
            <person name="Zwiers L.-H."/>
            <person name="Turgeon B."/>
            <person name="Goodwin S."/>
            <person name="Spatafora J."/>
            <person name="Crous P."/>
            <person name="Grigoriev I."/>
        </authorList>
    </citation>
    <scope>NUCLEOTIDE SEQUENCE [LARGE SCALE GENOMIC DNA]</scope>
    <source>
        <strain evidence="2">CBS 304.66</strain>
    </source>
</reference>
<dbReference type="Proteomes" id="UP000800093">
    <property type="component" value="Unassembled WGS sequence"/>
</dbReference>